<evidence type="ECO:0000256" key="7">
    <source>
        <dbReference type="ARBA" id="ARBA00022729"/>
    </source>
</evidence>
<evidence type="ECO:0000256" key="10">
    <source>
        <dbReference type="SAM" id="SignalP"/>
    </source>
</evidence>
<organism evidence="13 14">
    <name type="scientific">Trichogramma kaykai</name>
    <dbReference type="NCBI Taxonomy" id="54128"/>
    <lineage>
        <taxon>Eukaryota</taxon>
        <taxon>Metazoa</taxon>
        <taxon>Ecdysozoa</taxon>
        <taxon>Arthropoda</taxon>
        <taxon>Hexapoda</taxon>
        <taxon>Insecta</taxon>
        <taxon>Pterygota</taxon>
        <taxon>Neoptera</taxon>
        <taxon>Endopterygota</taxon>
        <taxon>Hymenoptera</taxon>
        <taxon>Apocrita</taxon>
        <taxon>Proctotrupomorpha</taxon>
        <taxon>Chalcidoidea</taxon>
        <taxon>Trichogrammatidae</taxon>
        <taxon>Trichogramma</taxon>
    </lineage>
</organism>
<feature type="chain" id="PRO_5044754062" description="adenosine deaminase" evidence="10">
    <location>
        <begin position="20"/>
        <end position="502"/>
    </location>
</feature>
<protein>
    <recommendedName>
        <fullName evidence="4">adenosine deaminase</fullName>
        <ecNumber evidence="4">3.5.4.4</ecNumber>
    </recommendedName>
</protein>
<evidence type="ECO:0000256" key="5">
    <source>
        <dbReference type="ARBA" id="ARBA00022525"/>
    </source>
</evidence>
<evidence type="ECO:0000256" key="1">
    <source>
        <dbReference type="ARBA" id="ARBA00001947"/>
    </source>
</evidence>
<evidence type="ECO:0000256" key="3">
    <source>
        <dbReference type="ARBA" id="ARBA00006083"/>
    </source>
</evidence>
<accession>A0ABD2WI84</accession>
<dbReference type="InterPro" id="IPR006331">
    <property type="entry name" value="ADGF"/>
</dbReference>
<dbReference type="InterPro" id="IPR001365">
    <property type="entry name" value="A_deaminase_dom"/>
</dbReference>
<evidence type="ECO:0000259" key="12">
    <source>
        <dbReference type="Pfam" id="PF08451"/>
    </source>
</evidence>
<dbReference type="GO" id="GO:0005576">
    <property type="term" value="C:extracellular region"/>
    <property type="evidence" value="ECO:0007669"/>
    <property type="project" value="UniProtKB-SubCell"/>
</dbReference>
<evidence type="ECO:0000313" key="13">
    <source>
        <dbReference type="EMBL" id="KAL3392564.1"/>
    </source>
</evidence>
<dbReference type="Proteomes" id="UP001627154">
    <property type="component" value="Unassembled WGS sequence"/>
</dbReference>
<comment type="catalytic activity">
    <reaction evidence="9">
        <text>adenosine + H2O + H(+) = inosine + NH4(+)</text>
        <dbReference type="Rhea" id="RHEA:24408"/>
        <dbReference type="ChEBI" id="CHEBI:15377"/>
        <dbReference type="ChEBI" id="CHEBI:15378"/>
        <dbReference type="ChEBI" id="CHEBI:16335"/>
        <dbReference type="ChEBI" id="CHEBI:17596"/>
        <dbReference type="ChEBI" id="CHEBI:28938"/>
        <dbReference type="EC" id="3.5.4.4"/>
    </reaction>
</comment>
<keyword evidence="6" id="KW-0479">Metal-binding</keyword>
<name>A0ABD2WI84_9HYME</name>
<evidence type="ECO:0000256" key="6">
    <source>
        <dbReference type="ARBA" id="ARBA00022723"/>
    </source>
</evidence>
<feature type="domain" description="Adenosine deaminase" evidence="11">
    <location>
        <begin position="373"/>
        <end position="473"/>
    </location>
</feature>
<dbReference type="GO" id="GO:0046872">
    <property type="term" value="F:metal ion binding"/>
    <property type="evidence" value="ECO:0007669"/>
    <property type="project" value="UniProtKB-KW"/>
</dbReference>
<evidence type="ECO:0000256" key="4">
    <source>
        <dbReference type="ARBA" id="ARBA00012784"/>
    </source>
</evidence>
<dbReference type="Pfam" id="PF08451">
    <property type="entry name" value="A_deaminase_N"/>
    <property type="match status" value="1"/>
</dbReference>
<dbReference type="SUPFAM" id="SSF51556">
    <property type="entry name" value="Metallo-dependent hydrolases"/>
    <property type="match status" value="1"/>
</dbReference>
<evidence type="ECO:0000256" key="9">
    <source>
        <dbReference type="ARBA" id="ARBA00047764"/>
    </source>
</evidence>
<dbReference type="InterPro" id="IPR013659">
    <property type="entry name" value="A_deaminase_N"/>
</dbReference>
<keyword evidence="5" id="KW-0964">Secreted</keyword>
<feature type="signal peptide" evidence="10">
    <location>
        <begin position="1"/>
        <end position="19"/>
    </location>
</feature>
<dbReference type="PANTHER" id="PTHR11409">
    <property type="entry name" value="ADENOSINE DEAMINASE"/>
    <property type="match status" value="1"/>
</dbReference>
<evidence type="ECO:0000256" key="2">
    <source>
        <dbReference type="ARBA" id="ARBA00004613"/>
    </source>
</evidence>
<keyword evidence="8" id="KW-0378">Hydrolase</keyword>
<sequence>MISFSILIFLFSLIASNDGNPLSRSYIYKRMKIIEDENKMAFGSSIGLSPAEELANQCLMKAKFDEVDHGYLHPTEFLPAQNYLEVSKKIKKSVVYQMIRKMPKGALFHAHISSMLPPDELIKFTYEPNLYICKTKNLVYKFVFSKNPPGKKCDWKLLSDVRKRDPKIDAKIKKSLVLQRSKYEDLNVVWNDFEEIFDTVKGIITYRPVFEKYLRGVLEEVYKDNIMFIEVRSGASQLYELDGRHLDTVKSAKVAFNIVKKFNGEHPDFLGMKIIYSPHRDPSPERLKEIVQTYKQLKEAFPDKIIGFDFIHNFSFTLVRPIGMDILQTLTWSTQFFLTPSVLDMGESTFLPETNLQYLTVLRFNSFALPKHPKVMEIVKNKGIAIEINPISNQVLKLVDDLRNHPASEFFANNLPVVVSSDDPSYWDAKSLSSDFYETFVGIMSRSADLRSLKQLALNSITYSGLNDQEKHAAEKIFKTKWQEYMDKLTQSKYCTEINETS</sequence>
<dbReference type="InterPro" id="IPR032466">
    <property type="entry name" value="Metal_Hydrolase"/>
</dbReference>
<dbReference type="GO" id="GO:0016787">
    <property type="term" value="F:hydrolase activity"/>
    <property type="evidence" value="ECO:0007669"/>
    <property type="project" value="UniProtKB-KW"/>
</dbReference>
<evidence type="ECO:0000313" key="14">
    <source>
        <dbReference type="Proteomes" id="UP001627154"/>
    </source>
</evidence>
<comment type="cofactor">
    <cofactor evidence="1">
        <name>Zn(2+)</name>
        <dbReference type="ChEBI" id="CHEBI:29105"/>
    </cofactor>
</comment>
<dbReference type="Pfam" id="PF00962">
    <property type="entry name" value="A_deaminase"/>
    <property type="match status" value="1"/>
</dbReference>
<dbReference type="Gene3D" id="3.20.20.140">
    <property type="entry name" value="Metal-dependent hydrolases"/>
    <property type="match status" value="1"/>
</dbReference>
<evidence type="ECO:0000256" key="8">
    <source>
        <dbReference type="ARBA" id="ARBA00022801"/>
    </source>
</evidence>
<feature type="domain" description="Adenosine/AMP deaminase N-terminal" evidence="12">
    <location>
        <begin position="15"/>
        <end position="99"/>
    </location>
</feature>
<dbReference type="InterPro" id="IPR006330">
    <property type="entry name" value="Ado/ade_deaminase"/>
</dbReference>
<dbReference type="EMBL" id="JBJJXI010000103">
    <property type="protein sequence ID" value="KAL3392564.1"/>
    <property type="molecule type" value="Genomic_DNA"/>
</dbReference>
<keyword evidence="7 10" id="KW-0732">Signal</keyword>
<dbReference type="AlphaFoldDB" id="A0ABD2WI84"/>
<dbReference type="NCBIfam" id="TIGR01431">
    <property type="entry name" value="adm_rel"/>
    <property type="match status" value="1"/>
</dbReference>
<proteinExistence type="inferred from homology"/>
<dbReference type="EC" id="3.5.4.4" evidence="4"/>
<evidence type="ECO:0000259" key="11">
    <source>
        <dbReference type="Pfam" id="PF00962"/>
    </source>
</evidence>
<dbReference type="PANTHER" id="PTHR11409:SF39">
    <property type="entry name" value="ADENOSINE DEAMINASE 2"/>
    <property type="match status" value="1"/>
</dbReference>
<keyword evidence="14" id="KW-1185">Reference proteome</keyword>
<gene>
    <name evidence="13" type="ORF">TKK_012879</name>
</gene>
<comment type="similarity">
    <text evidence="3">Belongs to the metallo-dependent hydrolases superfamily. Adenosine and AMP deaminases family. ADGF subfamily.</text>
</comment>
<reference evidence="13 14" key="1">
    <citation type="journal article" date="2024" name="bioRxiv">
        <title>A reference genome for Trichogramma kaykai: A tiny desert-dwelling parasitoid wasp with competing sex-ratio distorters.</title>
        <authorList>
            <person name="Culotta J."/>
            <person name="Lindsey A.R."/>
        </authorList>
    </citation>
    <scope>NUCLEOTIDE SEQUENCE [LARGE SCALE GENOMIC DNA]</scope>
    <source>
        <strain evidence="13 14">KSX58</strain>
    </source>
</reference>
<comment type="caution">
    <text evidence="13">The sequence shown here is derived from an EMBL/GenBank/DDBJ whole genome shotgun (WGS) entry which is preliminary data.</text>
</comment>
<comment type="subcellular location">
    <subcellularLocation>
        <location evidence="2">Secreted</location>
    </subcellularLocation>
</comment>